<evidence type="ECO:0000259" key="12">
    <source>
        <dbReference type="SMART" id="SM00387"/>
    </source>
</evidence>
<dbReference type="PANTHER" id="PTHR45436">
    <property type="entry name" value="SENSOR HISTIDINE KINASE YKOH"/>
    <property type="match status" value="1"/>
</dbReference>
<dbReference type="InterPro" id="IPR003594">
    <property type="entry name" value="HATPase_dom"/>
</dbReference>
<dbReference type="InterPro" id="IPR036890">
    <property type="entry name" value="HATPase_C_sf"/>
</dbReference>
<feature type="compositionally biased region" description="Basic and acidic residues" evidence="10">
    <location>
        <begin position="666"/>
        <end position="675"/>
    </location>
</feature>
<dbReference type="InterPro" id="IPR003660">
    <property type="entry name" value="HAMP_dom"/>
</dbReference>
<comment type="caution">
    <text evidence="13">The sequence shown here is derived from an EMBL/GenBank/DDBJ whole genome shotgun (WGS) entry which is preliminary data.</text>
</comment>
<sequence>MFLSRLRIRGKLTLLVVIPLLAMAGLALPIIRSLVNDAGQAREIDVATTVAGRVGSLLADLQRERLLSIGYLLGVVTKDDLELQSAATTDRAHDVQQELGSTLPSQVRAEIGGVAKLNPLRQRVLSRTTTPDQVLDEFTPLLDDMIDSLRLPEYADSGTDAGRQLNALDALLRLDESNTESTALLAVMAGGKVKDHSVRYREERTEYETYLDRFDEFATSSERDLYSLVAAAFRDRLGKDFDAKFVANPTTTMAALPVATLFPALRSFSVLGTFVKKGLVDDVTSSVARQRQQQLTAAYGAGALVVMVLLIVLILVAVVARAVAVPLTQLSLAAARVAEAGETELQRVADDESETVEPVYFEDLDMNSHDEIGDLARVFERVQNTASLLVERQVLSRRNVAEMFGHIGRRTQNLVGGQVSLIDELENEETSPERLAKLYRLDHIANRLRRSADSLVVISGADREEIHRSPVRLVDVARLALAEIEEYNRVDVDIPLGLSMAPALVSDLVLICGELLENATNFSPPHTRVRVSARTMPGGVRLIVADHGIGMPGERLAEENARIARRERLDLVPTQVLGLFVVGRLARRHNLTVALSQTPGGGVTVEVSIGDALLAGEPAVVSTAPVAPAAVPEPRQITVAWAPPAWGDTGPAAVAPAPDRSSLEPVPRHPVEKQSDVREAMNRVQHVMRDQHPWNGFEVTHGLPGSPPPPPEMPTRIPVRRETPVAGQPHSPVRAAVPATAAPTSMSGLRQRVPGAQLPEVTKPSVSDHVPVVADAIAARAFAEAFEYGVTRALHDTSPDNRQ</sequence>
<accession>A0ABQ4B6D3</accession>
<keyword evidence="11" id="KW-0472">Membrane</keyword>
<dbReference type="SUPFAM" id="SSF55874">
    <property type="entry name" value="ATPase domain of HSP90 chaperone/DNA topoisomerase II/histidine kinase"/>
    <property type="match status" value="1"/>
</dbReference>
<keyword evidence="9" id="KW-0902">Two-component regulatory system</keyword>
<feature type="transmembrane region" description="Helical" evidence="11">
    <location>
        <begin position="296"/>
        <end position="320"/>
    </location>
</feature>
<feature type="transmembrane region" description="Helical" evidence="11">
    <location>
        <begin position="254"/>
        <end position="275"/>
    </location>
</feature>
<feature type="region of interest" description="Disordered" evidence="10">
    <location>
        <begin position="651"/>
        <end position="675"/>
    </location>
</feature>
<dbReference type="PANTHER" id="PTHR45436:SF5">
    <property type="entry name" value="SENSOR HISTIDINE KINASE TRCS"/>
    <property type="match status" value="1"/>
</dbReference>
<gene>
    <name evidence="13" type="ORF">Apa02nite_023230</name>
</gene>
<dbReference type="InterPro" id="IPR013587">
    <property type="entry name" value="Nitrate/nitrite_sensing"/>
</dbReference>
<dbReference type="Proteomes" id="UP000624709">
    <property type="component" value="Unassembled WGS sequence"/>
</dbReference>
<comment type="catalytic activity">
    <reaction evidence="1">
        <text>ATP + protein L-histidine = ADP + protein N-phospho-L-histidine.</text>
        <dbReference type="EC" id="2.7.13.3"/>
    </reaction>
</comment>
<dbReference type="Gene3D" id="6.10.340.10">
    <property type="match status" value="1"/>
</dbReference>
<comment type="subcellular location">
    <subcellularLocation>
        <location evidence="2">Membrane</location>
    </subcellularLocation>
</comment>
<name>A0ABQ4B6D3_9ACTN</name>
<evidence type="ECO:0000256" key="3">
    <source>
        <dbReference type="ARBA" id="ARBA00012438"/>
    </source>
</evidence>
<dbReference type="InterPro" id="IPR050428">
    <property type="entry name" value="TCS_sensor_his_kinase"/>
</dbReference>
<evidence type="ECO:0000256" key="4">
    <source>
        <dbReference type="ARBA" id="ARBA00022553"/>
    </source>
</evidence>
<dbReference type="EC" id="2.7.13.3" evidence="3"/>
<reference evidence="13 14" key="1">
    <citation type="submission" date="2021-01" db="EMBL/GenBank/DDBJ databases">
        <title>Whole genome shotgun sequence of Actinoplanes palleronii NBRC 14916.</title>
        <authorList>
            <person name="Komaki H."/>
            <person name="Tamura T."/>
        </authorList>
    </citation>
    <scope>NUCLEOTIDE SEQUENCE [LARGE SCALE GENOMIC DNA]</scope>
    <source>
        <strain evidence="13 14">NBRC 14916</strain>
    </source>
</reference>
<evidence type="ECO:0000313" key="14">
    <source>
        <dbReference type="Proteomes" id="UP000624709"/>
    </source>
</evidence>
<evidence type="ECO:0000256" key="9">
    <source>
        <dbReference type="ARBA" id="ARBA00023012"/>
    </source>
</evidence>
<evidence type="ECO:0000256" key="8">
    <source>
        <dbReference type="ARBA" id="ARBA00022989"/>
    </source>
</evidence>
<dbReference type="SMART" id="SM00387">
    <property type="entry name" value="HATPase_c"/>
    <property type="match status" value="1"/>
</dbReference>
<keyword evidence="5" id="KW-0808">Transferase</keyword>
<evidence type="ECO:0000256" key="1">
    <source>
        <dbReference type="ARBA" id="ARBA00000085"/>
    </source>
</evidence>
<evidence type="ECO:0000313" key="13">
    <source>
        <dbReference type="EMBL" id="GIE66215.1"/>
    </source>
</evidence>
<evidence type="ECO:0000256" key="11">
    <source>
        <dbReference type="SAM" id="Phobius"/>
    </source>
</evidence>
<evidence type="ECO:0000256" key="6">
    <source>
        <dbReference type="ARBA" id="ARBA00022692"/>
    </source>
</evidence>
<evidence type="ECO:0000256" key="2">
    <source>
        <dbReference type="ARBA" id="ARBA00004370"/>
    </source>
</evidence>
<dbReference type="RefSeq" id="WP_203825039.1">
    <property type="nucleotide sequence ID" value="NZ_BAAATY010000006.1"/>
</dbReference>
<evidence type="ECO:0000256" key="7">
    <source>
        <dbReference type="ARBA" id="ARBA00022777"/>
    </source>
</evidence>
<dbReference type="GO" id="GO:0016301">
    <property type="term" value="F:kinase activity"/>
    <property type="evidence" value="ECO:0007669"/>
    <property type="project" value="UniProtKB-KW"/>
</dbReference>
<evidence type="ECO:0000256" key="10">
    <source>
        <dbReference type="SAM" id="MobiDB-lite"/>
    </source>
</evidence>
<feature type="domain" description="Histidine kinase/HSP90-like ATPase" evidence="12">
    <location>
        <begin position="503"/>
        <end position="613"/>
    </location>
</feature>
<dbReference type="Gene3D" id="3.30.565.10">
    <property type="entry name" value="Histidine kinase-like ATPase, C-terminal domain"/>
    <property type="match status" value="1"/>
</dbReference>
<keyword evidence="4" id="KW-0597">Phosphoprotein</keyword>
<protein>
    <recommendedName>
        <fullName evidence="3">histidine kinase</fullName>
        <ecNumber evidence="3">2.7.13.3</ecNumber>
    </recommendedName>
</protein>
<evidence type="ECO:0000256" key="5">
    <source>
        <dbReference type="ARBA" id="ARBA00022679"/>
    </source>
</evidence>
<keyword evidence="14" id="KW-1185">Reference proteome</keyword>
<dbReference type="Pfam" id="PF02518">
    <property type="entry name" value="HATPase_c"/>
    <property type="match status" value="1"/>
</dbReference>
<dbReference type="Pfam" id="PF08376">
    <property type="entry name" value="NIT"/>
    <property type="match status" value="1"/>
</dbReference>
<keyword evidence="8 11" id="KW-1133">Transmembrane helix</keyword>
<keyword evidence="7 13" id="KW-0418">Kinase</keyword>
<keyword evidence="6 11" id="KW-0812">Transmembrane</keyword>
<organism evidence="13 14">
    <name type="scientific">Actinoplanes palleronii</name>
    <dbReference type="NCBI Taxonomy" id="113570"/>
    <lineage>
        <taxon>Bacteria</taxon>
        <taxon>Bacillati</taxon>
        <taxon>Actinomycetota</taxon>
        <taxon>Actinomycetes</taxon>
        <taxon>Micromonosporales</taxon>
        <taxon>Micromonosporaceae</taxon>
        <taxon>Actinoplanes</taxon>
    </lineage>
</organism>
<dbReference type="Pfam" id="PF00672">
    <property type="entry name" value="HAMP"/>
    <property type="match status" value="1"/>
</dbReference>
<dbReference type="EMBL" id="BOMS01000031">
    <property type="protein sequence ID" value="GIE66215.1"/>
    <property type="molecule type" value="Genomic_DNA"/>
</dbReference>
<proteinExistence type="predicted"/>